<dbReference type="FunFam" id="1.10.510.10:FF:000005">
    <property type="entry name" value="cAMP-dependent protein kinase catalytic subunit alpha"/>
    <property type="match status" value="1"/>
</dbReference>
<dbReference type="SMART" id="SM00133">
    <property type="entry name" value="S_TK_X"/>
    <property type="match status" value="1"/>
</dbReference>
<evidence type="ECO:0000259" key="9">
    <source>
        <dbReference type="PROSITE" id="PS50011"/>
    </source>
</evidence>
<dbReference type="Gene3D" id="1.10.510.10">
    <property type="entry name" value="Transferase(Phosphotransferase) domain 1"/>
    <property type="match status" value="1"/>
</dbReference>
<sequence>MSKRRLVSFFSPGRRANKSKEQRRKKHRKLRLSDFVLKRTVGVGACGRVHLAQSKYNKKHYAIKAVDKGHVVRKNQVKHINNEFSILHNISHPFLVNLWDAFQDSKHLYMVMDYVPGGELFRILRKKKHFSEADTRFYACEVILALEYLHQHDIVYRDLKPENILLDAKGHIKLADFGFAKHVESRTFTVVGTPDYIAPEIIHGKGYTKAVDWWSLGVLIYELYVGKAPFADENPVKLYEKILTCDVPWPSDMNPVLKDLLLGLLNPDPGARFGLQRDIKDHPWFASVDFDLIYQRQYSPPYTPTLKNDGDATNFATYKEPEHPYGKSYVATDPYRSMFPAF</sequence>
<comment type="catalytic activity">
    <reaction evidence="8">
        <text>L-seryl-[protein] + ATP = O-phospho-L-seryl-[protein] + ADP + H(+)</text>
        <dbReference type="Rhea" id="RHEA:17989"/>
        <dbReference type="Rhea" id="RHEA-COMP:9863"/>
        <dbReference type="Rhea" id="RHEA-COMP:11604"/>
        <dbReference type="ChEBI" id="CHEBI:15378"/>
        <dbReference type="ChEBI" id="CHEBI:29999"/>
        <dbReference type="ChEBI" id="CHEBI:30616"/>
        <dbReference type="ChEBI" id="CHEBI:83421"/>
        <dbReference type="ChEBI" id="CHEBI:456216"/>
        <dbReference type="EC" id="2.7.11.11"/>
    </reaction>
</comment>
<dbReference type="Pfam" id="PF00069">
    <property type="entry name" value="Pkinase"/>
    <property type="match status" value="1"/>
</dbReference>
<comment type="caution">
    <text evidence="11">The sequence shown here is derived from an EMBL/GenBank/DDBJ whole genome shotgun (WGS) entry which is preliminary data.</text>
</comment>
<evidence type="ECO:0000256" key="2">
    <source>
        <dbReference type="ARBA" id="ARBA00022527"/>
    </source>
</evidence>
<evidence type="ECO:0000256" key="1">
    <source>
        <dbReference type="ARBA" id="ARBA00012444"/>
    </source>
</evidence>
<dbReference type="PANTHER" id="PTHR24353">
    <property type="entry name" value="CYCLIC NUCLEOTIDE-DEPENDENT PROTEIN KINASE"/>
    <property type="match status" value="1"/>
</dbReference>
<keyword evidence="5 11" id="KW-0418">Kinase</keyword>
<dbReference type="InterPro" id="IPR000961">
    <property type="entry name" value="AGC-kinase_C"/>
</dbReference>
<evidence type="ECO:0000256" key="7">
    <source>
        <dbReference type="ARBA" id="ARBA00047292"/>
    </source>
</evidence>
<dbReference type="GO" id="GO:0005952">
    <property type="term" value="C:cAMP-dependent protein kinase complex"/>
    <property type="evidence" value="ECO:0007669"/>
    <property type="project" value="TreeGrafter"/>
</dbReference>
<comment type="catalytic activity">
    <reaction evidence="7">
        <text>L-threonyl-[protein] + ATP = O-phospho-L-threonyl-[protein] + ADP + H(+)</text>
        <dbReference type="Rhea" id="RHEA:46608"/>
        <dbReference type="Rhea" id="RHEA-COMP:11060"/>
        <dbReference type="Rhea" id="RHEA-COMP:11605"/>
        <dbReference type="ChEBI" id="CHEBI:15378"/>
        <dbReference type="ChEBI" id="CHEBI:30013"/>
        <dbReference type="ChEBI" id="CHEBI:30616"/>
        <dbReference type="ChEBI" id="CHEBI:61977"/>
        <dbReference type="ChEBI" id="CHEBI:456216"/>
        <dbReference type="EC" id="2.7.11.11"/>
    </reaction>
</comment>
<dbReference type="GO" id="GO:0005829">
    <property type="term" value="C:cytosol"/>
    <property type="evidence" value="ECO:0007669"/>
    <property type="project" value="TreeGrafter"/>
</dbReference>
<dbReference type="PROSITE" id="PS00108">
    <property type="entry name" value="PROTEIN_KINASE_ST"/>
    <property type="match status" value="1"/>
</dbReference>
<organism evidence="11 12">
    <name type="scientific">Hesseltinella vesiculosa</name>
    <dbReference type="NCBI Taxonomy" id="101127"/>
    <lineage>
        <taxon>Eukaryota</taxon>
        <taxon>Fungi</taxon>
        <taxon>Fungi incertae sedis</taxon>
        <taxon>Mucoromycota</taxon>
        <taxon>Mucoromycotina</taxon>
        <taxon>Mucoromycetes</taxon>
        <taxon>Mucorales</taxon>
        <taxon>Cunninghamellaceae</taxon>
        <taxon>Hesseltinella</taxon>
    </lineage>
</organism>
<dbReference type="GO" id="GO:0004691">
    <property type="term" value="F:cAMP-dependent protein kinase activity"/>
    <property type="evidence" value="ECO:0007669"/>
    <property type="project" value="UniProtKB-EC"/>
</dbReference>
<evidence type="ECO:0000313" key="12">
    <source>
        <dbReference type="Proteomes" id="UP000242146"/>
    </source>
</evidence>
<dbReference type="SMART" id="SM00220">
    <property type="entry name" value="S_TKc"/>
    <property type="match status" value="1"/>
</dbReference>
<evidence type="ECO:0000256" key="8">
    <source>
        <dbReference type="ARBA" id="ARBA00047454"/>
    </source>
</evidence>
<evidence type="ECO:0000259" key="10">
    <source>
        <dbReference type="PROSITE" id="PS51285"/>
    </source>
</evidence>
<dbReference type="Proteomes" id="UP000242146">
    <property type="component" value="Unassembled WGS sequence"/>
</dbReference>
<protein>
    <recommendedName>
        <fullName evidence="1">cAMP-dependent protein kinase</fullName>
        <ecNumber evidence="1">2.7.11.11</ecNumber>
    </recommendedName>
</protein>
<dbReference type="PROSITE" id="PS50011">
    <property type="entry name" value="PROTEIN_KINASE_DOM"/>
    <property type="match status" value="1"/>
</dbReference>
<dbReference type="GO" id="GO:0005634">
    <property type="term" value="C:nucleus"/>
    <property type="evidence" value="ECO:0007669"/>
    <property type="project" value="TreeGrafter"/>
</dbReference>
<dbReference type="EC" id="2.7.11.11" evidence="1"/>
<dbReference type="SUPFAM" id="SSF56112">
    <property type="entry name" value="Protein kinase-like (PK-like)"/>
    <property type="match status" value="1"/>
</dbReference>
<evidence type="ECO:0000256" key="3">
    <source>
        <dbReference type="ARBA" id="ARBA00022679"/>
    </source>
</evidence>
<keyword evidence="2" id="KW-0723">Serine/threonine-protein kinase</keyword>
<dbReference type="GO" id="GO:0009653">
    <property type="term" value="P:anatomical structure morphogenesis"/>
    <property type="evidence" value="ECO:0007669"/>
    <property type="project" value="UniProtKB-ARBA"/>
</dbReference>
<evidence type="ECO:0000256" key="4">
    <source>
        <dbReference type="ARBA" id="ARBA00022741"/>
    </source>
</evidence>
<dbReference type="STRING" id="101127.A0A1X2GAI5"/>
<dbReference type="PROSITE" id="PS51285">
    <property type="entry name" value="AGC_KINASE_CTER"/>
    <property type="match status" value="1"/>
</dbReference>
<dbReference type="EMBL" id="MCGT01000027">
    <property type="protein sequence ID" value="ORX49113.1"/>
    <property type="molecule type" value="Genomic_DNA"/>
</dbReference>
<feature type="domain" description="Protein kinase" evidence="9">
    <location>
        <begin position="35"/>
        <end position="285"/>
    </location>
</feature>
<gene>
    <name evidence="11" type="ORF">DM01DRAFT_254588</name>
</gene>
<accession>A0A1X2GAI5</accession>
<dbReference type="GO" id="GO:0005524">
    <property type="term" value="F:ATP binding"/>
    <property type="evidence" value="ECO:0007669"/>
    <property type="project" value="UniProtKB-KW"/>
</dbReference>
<evidence type="ECO:0000256" key="6">
    <source>
        <dbReference type="ARBA" id="ARBA00022840"/>
    </source>
</evidence>
<dbReference type="PANTHER" id="PTHR24353:SF153">
    <property type="entry name" value="CAMP-DEPENDENT PROTEIN KINASE CATALYTIC SUBUNIT 1"/>
    <property type="match status" value="1"/>
</dbReference>
<evidence type="ECO:0000256" key="5">
    <source>
        <dbReference type="ARBA" id="ARBA00022777"/>
    </source>
</evidence>
<dbReference type="InterPro" id="IPR008271">
    <property type="entry name" value="Ser/Thr_kinase_AS"/>
</dbReference>
<dbReference type="FunFam" id="3.30.200.20:FF:000042">
    <property type="entry name" value="Aurora kinase A"/>
    <property type="match status" value="1"/>
</dbReference>
<keyword evidence="3" id="KW-0808">Transferase</keyword>
<dbReference type="InterPro" id="IPR000719">
    <property type="entry name" value="Prot_kinase_dom"/>
</dbReference>
<dbReference type="AlphaFoldDB" id="A0A1X2GAI5"/>
<name>A0A1X2GAI5_9FUNG</name>
<feature type="domain" description="AGC-kinase C-terminal" evidence="10">
    <location>
        <begin position="286"/>
        <end position="342"/>
    </location>
</feature>
<dbReference type="Gene3D" id="3.30.200.20">
    <property type="entry name" value="Phosphorylase Kinase, domain 1"/>
    <property type="match status" value="1"/>
</dbReference>
<keyword evidence="6" id="KW-0067">ATP-binding</keyword>
<keyword evidence="4" id="KW-0547">Nucleotide-binding</keyword>
<evidence type="ECO:0000313" key="11">
    <source>
        <dbReference type="EMBL" id="ORX49113.1"/>
    </source>
</evidence>
<dbReference type="OrthoDB" id="63267at2759"/>
<proteinExistence type="predicted"/>
<keyword evidence="12" id="KW-1185">Reference proteome</keyword>
<dbReference type="InterPro" id="IPR011009">
    <property type="entry name" value="Kinase-like_dom_sf"/>
</dbReference>
<reference evidence="11 12" key="1">
    <citation type="submission" date="2016-07" db="EMBL/GenBank/DDBJ databases">
        <title>Pervasive Adenine N6-methylation of Active Genes in Fungi.</title>
        <authorList>
            <consortium name="DOE Joint Genome Institute"/>
            <person name="Mondo S.J."/>
            <person name="Dannebaum R.O."/>
            <person name="Kuo R.C."/>
            <person name="Labutti K."/>
            <person name="Haridas S."/>
            <person name="Kuo A."/>
            <person name="Salamov A."/>
            <person name="Ahrendt S.R."/>
            <person name="Lipzen A."/>
            <person name="Sullivan W."/>
            <person name="Andreopoulos W.B."/>
            <person name="Clum A."/>
            <person name="Lindquist E."/>
            <person name="Daum C."/>
            <person name="Ramamoorthy G.K."/>
            <person name="Gryganskyi A."/>
            <person name="Culley D."/>
            <person name="Magnuson J.K."/>
            <person name="James T.Y."/>
            <person name="O'Malley M.A."/>
            <person name="Stajich J.E."/>
            <person name="Spatafora J.W."/>
            <person name="Visel A."/>
            <person name="Grigoriev I.V."/>
        </authorList>
    </citation>
    <scope>NUCLEOTIDE SEQUENCE [LARGE SCALE GENOMIC DNA]</scope>
    <source>
        <strain evidence="11 12">NRRL 3301</strain>
    </source>
</reference>